<proteinExistence type="predicted"/>
<dbReference type="EMBL" id="FUYA01000004">
    <property type="protein sequence ID" value="SKA71709.1"/>
    <property type="molecule type" value="Genomic_DNA"/>
</dbReference>
<dbReference type="Gene3D" id="3.10.580.10">
    <property type="entry name" value="CBS-domain"/>
    <property type="match status" value="1"/>
</dbReference>
<evidence type="ECO:0000313" key="5">
    <source>
        <dbReference type="Proteomes" id="UP000189733"/>
    </source>
</evidence>
<evidence type="ECO:0000313" key="4">
    <source>
        <dbReference type="EMBL" id="SKA71709.1"/>
    </source>
</evidence>
<evidence type="ECO:0000256" key="1">
    <source>
        <dbReference type="ARBA" id="ARBA00023122"/>
    </source>
</evidence>
<dbReference type="PROSITE" id="PS51371">
    <property type="entry name" value="CBS"/>
    <property type="match status" value="2"/>
</dbReference>
<sequence length="154" mass="16825">MLKAKDIMTVDPVTLCLDDEISTAVGIMLEKGINGLPVLDDNDNVVGILCQSDLVAQQKKLRLPSLFTVLDGLIPFSSSKDFDREVEKITALTVEQAMTPAPVTVTPETRLEDIASIIVEHNFHTLPVVEKGHLVGVIGKEDILRTLLPPVEEE</sequence>
<protein>
    <submittedName>
        <fullName evidence="4">CBS domain-containing protein</fullName>
    </submittedName>
</protein>
<reference evidence="4 5" key="1">
    <citation type="submission" date="2017-02" db="EMBL/GenBank/DDBJ databases">
        <authorList>
            <person name="Peterson S.W."/>
        </authorList>
    </citation>
    <scope>NUCLEOTIDE SEQUENCE [LARGE SCALE GENOMIC DNA]</scope>
    <source>
        <strain evidence="4 5">DSM 18034</strain>
    </source>
</reference>
<dbReference type="InterPro" id="IPR051257">
    <property type="entry name" value="Diverse_CBS-Domain"/>
</dbReference>
<evidence type="ECO:0000256" key="2">
    <source>
        <dbReference type="PROSITE-ProRule" id="PRU00703"/>
    </source>
</evidence>
<dbReference type="STRING" id="1121442.SAMN02745702_01539"/>
<dbReference type="CDD" id="cd04586">
    <property type="entry name" value="CBS_pair_BON_assoc"/>
    <property type="match status" value="1"/>
</dbReference>
<organism evidence="4 5">
    <name type="scientific">Desulfobaculum bizertense DSM 18034</name>
    <dbReference type="NCBI Taxonomy" id="1121442"/>
    <lineage>
        <taxon>Bacteria</taxon>
        <taxon>Pseudomonadati</taxon>
        <taxon>Thermodesulfobacteriota</taxon>
        <taxon>Desulfovibrionia</taxon>
        <taxon>Desulfovibrionales</taxon>
        <taxon>Desulfovibrionaceae</taxon>
        <taxon>Desulfobaculum</taxon>
    </lineage>
</organism>
<dbReference type="Proteomes" id="UP000189733">
    <property type="component" value="Unassembled WGS sequence"/>
</dbReference>
<dbReference type="Pfam" id="PF00571">
    <property type="entry name" value="CBS"/>
    <property type="match status" value="2"/>
</dbReference>
<dbReference type="PANTHER" id="PTHR43080:SF2">
    <property type="entry name" value="CBS DOMAIN-CONTAINING PROTEIN"/>
    <property type="match status" value="1"/>
</dbReference>
<evidence type="ECO:0000259" key="3">
    <source>
        <dbReference type="PROSITE" id="PS51371"/>
    </source>
</evidence>
<name>A0A1T4W3I1_9BACT</name>
<feature type="domain" description="CBS" evidence="3">
    <location>
        <begin position="8"/>
        <end position="65"/>
    </location>
</feature>
<keyword evidence="1 2" id="KW-0129">CBS domain</keyword>
<feature type="domain" description="CBS" evidence="3">
    <location>
        <begin position="98"/>
        <end position="153"/>
    </location>
</feature>
<dbReference type="OrthoDB" id="9790355at2"/>
<dbReference type="InterPro" id="IPR000644">
    <property type="entry name" value="CBS_dom"/>
</dbReference>
<accession>A0A1T4W3I1</accession>
<keyword evidence="5" id="KW-1185">Reference proteome</keyword>
<gene>
    <name evidence="4" type="ORF">SAMN02745702_01539</name>
</gene>
<dbReference type="InterPro" id="IPR046342">
    <property type="entry name" value="CBS_dom_sf"/>
</dbReference>
<dbReference type="SUPFAM" id="SSF54631">
    <property type="entry name" value="CBS-domain pair"/>
    <property type="match status" value="1"/>
</dbReference>
<dbReference type="PANTHER" id="PTHR43080">
    <property type="entry name" value="CBS DOMAIN-CONTAINING PROTEIN CBSX3, MITOCHONDRIAL"/>
    <property type="match status" value="1"/>
</dbReference>
<dbReference type="SMART" id="SM00116">
    <property type="entry name" value="CBS"/>
    <property type="match status" value="2"/>
</dbReference>
<dbReference type="RefSeq" id="WP_078684818.1">
    <property type="nucleotide sequence ID" value="NZ_FUYA01000004.1"/>
</dbReference>
<dbReference type="AlphaFoldDB" id="A0A1T4W3I1"/>